<gene>
    <name evidence="10" type="ordered locus">Caci_5109</name>
</gene>
<organism evidence="10 11">
    <name type="scientific">Catenulispora acidiphila (strain DSM 44928 / JCM 14897 / NBRC 102108 / NRRL B-24433 / ID139908)</name>
    <dbReference type="NCBI Taxonomy" id="479433"/>
    <lineage>
        <taxon>Bacteria</taxon>
        <taxon>Bacillati</taxon>
        <taxon>Actinomycetota</taxon>
        <taxon>Actinomycetes</taxon>
        <taxon>Catenulisporales</taxon>
        <taxon>Catenulisporaceae</taxon>
        <taxon>Catenulispora</taxon>
    </lineage>
</organism>
<feature type="transmembrane region" description="Helical" evidence="7">
    <location>
        <begin position="36"/>
        <end position="61"/>
    </location>
</feature>
<dbReference type="PROSITE" id="PS00211">
    <property type="entry name" value="ABC_TRANSPORTER_1"/>
    <property type="match status" value="1"/>
</dbReference>
<feature type="domain" description="ABC transporter" evidence="8">
    <location>
        <begin position="359"/>
        <end position="597"/>
    </location>
</feature>
<keyword evidence="11" id="KW-1185">Reference proteome</keyword>
<dbReference type="PROSITE" id="PS50893">
    <property type="entry name" value="ABC_TRANSPORTER_2"/>
    <property type="match status" value="1"/>
</dbReference>
<dbReference type="GO" id="GO:0005886">
    <property type="term" value="C:plasma membrane"/>
    <property type="evidence" value="ECO:0007669"/>
    <property type="project" value="UniProtKB-SubCell"/>
</dbReference>
<dbReference type="HOGENOM" id="CLU_000604_62_5_11"/>
<dbReference type="Pfam" id="PF00005">
    <property type="entry name" value="ABC_tran"/>
    <property type="match status" value="1"/>
</dbReference>
<dbReference type="PANTHER" id="PTHR43394:SF1">
    <property type="entry name" value="ATP-BINDING CASSETTE SUB-FAMILY B MEMBER 10, MITOCHONDRIAL"/>
    <property type="match status" value="1"/>
</dbReference>
<proteinExistence type="predicted"/>
<dbReference type="InterPro" id="IPR039421">
    <property type="entry name" value="Type_1_exporter"/>
</dbReference>
<keyword evidence="3" id="KW-0547">Nucleotide-binding</keyword>
<dbReference type="EMBL" id="CP001700">
    <property type="protein sequence ID" value="ACU73968.1"/>
    <property type="molecule type" value="Genomic_DNA"/>
</dbReference>
<dbReference type="KEGG" id="cai:Caci_5109"/>
<dbReference type="InterPro" id="IPR027417">
    <property type="entry name" value="P-loop_NTPase"/>
</dbReference>
<evidence type="ECO:0000256" key="5">
    <source>
        <dbReference type="ARBA" id="ARBA00022989"/>
    </source>
</evidence>
<comment type="subcellular location">
    <subcellularLocation>
        <location evidence="1">Cell membrane</location>
        <topology evidence="1">Multi-pass membrane protein</topology>
    </subcellularLocation>
</comment>
<sequence>MLFRLLENSADPFRPHGRGTPPATARRFLTGEFRPLRLIVVLALATTVAGAAIEVWLIGYAGRLVDMLAATSRERFWAEHGRGLVVAAVLTLLVRPLIHVFSEGLDDIAFRVNAQTLARWRLHRYVSRQSVGWFRDDLAGRVATWVRDGGTAAATASYAVIHTLVSVAVYIAGSVWLIASIDPRLVLPLAAWIVLYSALLVWLVPRYRAAHEHMQETESELTGLLVDTYANADTLALFPDREADDRRVFAAARRAYLSVQRVEVTINASMTTLGGALLVGLIGYGIVLWRAGAAPIGLVAAASALSFRITSMGEWLLDALSDMFGALGQLDRSLRTVAQPLAVEDSPKAVILPPAKGRIRFEGVSHHYGRGAGGLDRLSLDVAAGERVGLVGRSGAGKSTVVSLLLRFYEAESGTISIDDHRVADVTQDSLRRQVAVVAQEATLLHRSVRDNIAGGIATDDEAVRASARRAAADGFIAALRDAQGRQGYDALVGERGIRLSGGQRQRIALARALHRDAPILILDEATSALDSEVEAAIQETLEEVMEGRTVIAIAHRLSTIARMDRIVVLDEGRIAEQGTHESLLALGGLYAALWSRQSGGFL</sequence>
<dbReference type="GO" id="GO:0016887">
    <property type="term" value="F:ATP hydrolysis activity"/>
    <property type="evidence" value="ECO:0007669"/>
    <property type="project" value="InterPro"/>
</dbReference>
<evidence type="ECO:0000256" key="4">
    <source>
        <dbReference type="ARBA" id="ARBA00022840"/>
    </source>
</evidence>
<dbReference type="SUPFAM" id="SSF52540">
    <property type="entry name" value="P-loop containing nucleoside triphosphate hydrolases"/>
    <property type="match status" value="1"/>
</dbReference>
<accession>C7Q520</accession>
<dbReference type="eggNOG" id="COG1132">
    <property type="taxonomic scope" value="Bacteria"/>
</dbReference>
<evidence type="ECO:0000313" key="11">
    <source>
        <dbReference type="Proteomes" id="UP000000851"/>
    </source>
</evidence>
<feature type="domain" description="ABC transmembrane type-1" evidence="9">
    <location>
        <begin position="41"/>
        <end position="312"/>
    </location>
</feature>
<protein>
    <submittedName>
        <fullName evidence="10">ABC transporter related</fullName>
    </submittedName>
</protein>
<evidence type="ECO:0000256" key="1">
    <source>
        <dbReference type="ARBA" id="ARBA00004651"/>
    </source>
</evidence>
<dbReference type="Proteomes" id="UP000000851">
    <property type="component" value="Chromosome"/>
</dbReference>
<dbReference type="GO" id="GO:0005524">
    <property type="term" value="F:ATP binding"/>
    <property type="evidence" value="ECO:0007669"/>
    <property type="project" value="UniProtKB-KW"/>
</dbReference>
<dbReference type="InterPro" id="IPR036640">
    <property type="entry name" value="ABC1_TM_sf"/>
</dbReference>
<feature type="transmembrane region" description="Helical" evidence="7">
    <location>
        <begin position="156"/>
        <end position="179"/>
    </location>
</feature>
<evidence type="ECO:0000259" key="9">
    <source>
        <dbReference type="PROSITE" id="PS50929"/>
    </source>
</evidence>
<feature type="transmembrane region" description="Helical" evidence="7">
    <location>
        <begin position="185"/>
        <end position="204"/>
    </location>
</feature>
<reference evidence="10 11" key="1">
    <citation type="journal article" date="2009" name="Stand. Genomic Sci.">
        <title>Complete genome sequence of Catenulispora acidiphila type strain (ID 139908).</title>
        <authorList>
            <person name="Copeland A."/>
            <person name="Lapidus A."/>
            <person name="Glavina Del Rio T."/>
            <person name="Nolan M."/>
            <person name="Lucas S."/>
            <person name="Chen F."/>
            <person name="Tice H."/>
            <person name="Cheng J.F."/>
            <person name="Bruce D."/>
            <person name="Goodwin L."/>
            <person name="Pitluck S."/>
            <person name="Mikhailova N."/>
            <person name="Pati A."/>
            <person name="Ivanova N."/>
            <person name="Mavromatis K."/>
            <person name="Chen A."/>
            <person name="Palaniappan K."/>
            <person name="Chain P."/>
            <person name="Land M."/>
            <person name="Hauser L."/>
            <person name="Chang Y.J."/>
            <person name="Jeffries C.D."/>
            <person name="Chertkov O."/>
            <person name="Brettin T."/>
            <person name="Detter J.C."/>
            <person name="Han C."/>
            <person name="Ali Z."/>
            <person name="Tindall B.J."/>
            <person name="Goker M."/>
            <person name="Bristow J."/>
            <person name="Eisen J.A."/>
            <person name="Markowitz V."/>
            <person name="Hugenholtz P."/>
            <person name="Kyrpides N.C."/>
            <person name="Klenk H.P."/>
        </authorList>
    </citation>
    <scope>NUCLEOTIDE SEQUENCE [LARGE SCALE GENOMIC DNA]</scope>
    <source>
        <strain evidence="11">DSM 44928 / JCM 14897 / NBRC 102108 / NRRL B-24433 / ID139908</strain>
    </source>
</reference>
<keyword evidence="2 7" id="KW-0812">Transmembrane</keyword>
<name>C7Q520_CATAD</name>
<dbReference type="AlphaFoldDB" id="C7Q520"/>
<dbReference type="PROSITE" id="PS50929">
    <property type="entry name" value="ABC_TM1F"/>
    <property type="match status" value="1"/>
</dbReference>
<evidence type="ECO:0000256" key="7">
    <source>
        <dbReference type="SAM" id="Phobius"/>
    </source>
</evidence>
<keyword evidence="6 7" id="KW-0472">Membrane</keyword>
<dbReference type="InterPro" id="IPR003439">
    <property type="entry name" value="ABC_transporter-like_ATP-bd"/>
</dbReference>
<keyword evidence="5 7" id="KW-1133">Transmembrane helix</keyword>
<evidence type="ECO:0000313" key="10">
    <source>
        <dbReference type="EMBL" id="ACU73968.1"/>
    </source>
</evidence>
<feature type="transmembrane region" description="Helical" evidence="7">
    <location>
        <begin position="264"/>
        <end position="286"/>
    </location>
</feature>
<dbReference type="SMART" id="SM00382">
    <property type="entry name" value="AAA"/>
    <property type="match status" value="1"/>
</dbReference>
<dbReference type="FunFam" id="3.40.50.300:FF:000218">
    <property type="entry name" value="Multidrug ABC transporter ATP-binding protein"/>
    <property type="match status" value="1"/>
</dbReference>
<dbReference type="Gene3D" id="3.40.50.300">
    <property type="entry name" value="P-loop containing nucleotide triphosphate hydrolases"/>
    <property type="match status" value="1"/>
</dbReference>
<evidence type="ECO:0000256" key="3">
    <source>
        <dbReference type="ARBA" id="ARBA00022741"/>
    </source>
</evidence>
<evidence type="ECO:0000259" key="8">
    <source>
        <dbReference type="PROSITE" id="PS50893"/>
    </source>
</evidence>
<evidence type="ECO:0000256" key="6">
    <source>
        <dbReference type="ARBA" id="ARBA00023136"/>
    </source>
</evidence>
<dbReference type="InParanoid" id="C7Q520"/>
<dbReference type="STRING" id="479433.Caci_5109"/>
<dbReference type="GO" id="GO:0015421">
    <property type="term" value="F:ABC-type oligopeptide transporter activity"/>
    <property type="evidence" value="ECO:0007669"/>
    <property type="project" value="TreeGrafter"/>
</dbReference>
<dbReference type="SUPFAM" id="SSF90123">
    <property type="entry name" value="ABC transporter transmembrane region"/>
    <property type="match status" value="1"/>
</dbReference>
<evidence type="ECO:0000256" key="2">
    <source>
        <dbReference type="ARBA" id="ARBA00022692"/>
    </source>
</evidence>
<dbReference type="InterPro" id="IPR003593">
    <property type="entry name" value="AAA+_ATPase"/>
</dbReference>
<dbReference type="InterPro" id="IPR011527">
    <property type="entry name" value="ABC1_TM_dom"/>
</dbReference>
<dbReference type="PANTHER" id="PTHR43394">
    <property type="entry name" value="ATP-DEPENDENT PERMEASE MDL1, MITOCHONDRIAL"/>
    <property type="match status" value="1"/>
</dbReference>
<keyword evidence="4" id="KW-0067">ATP-binding</keyword>
<dbReference type="InterPro" id="IPR017871">
    <property type="entry name" value="ABC_transporter-like_CS"/>
</dbReference>
<dbReference type="Gene3D" id="1.20.1560.10">
    <property type="entry name" value="ABC transporter type 1, transmembrane domain"/>
    <property type="match status" value="1"/>
</dbReference>